<accession>A0A4Y1ZM26</accession>
<gene>
    <name evidence="1" type="ORF">AVEN_44213_1</name>
</gene>
<reference evidence="1 2" key="1">
    <citation type="journal article" date="2019" name="Sci. Rep.">
        <title>Orb-weaving spider Araneus ventricosus genome elucidates the spidroin gene catalogue.</title>
        <authorList>
            <person name="Kono N."/>
            <person name="Nakamura H."/>
            <person name="Ohtoshi R."/>
            <person name="Moran D.A.P."/>
            <person name="Shinohara A."/>
            <person name="Yoshida Y."/>
            <person name="Fujiwara M."/>
            <person name="Mori M."/>
            <person name="Tomita M."/>
            <person name="Arakawa K."/>
        </authorList>
    </citation>
    <scope>NUCLEOTIDE SEQUENCE [LARGE SCALE GENOMIC DNA]</scope>
</reference>
<evidence type="ECO:0000313" key="1">
    <source>
        <dbReference type="EMBL" id="GBL57518.1"/>
    </source>
</evidence>
<comment type="caution">
    <text evidence="1">The sequence shown here is derived from an EMBL/GenBank/DDBJ whole genome shotgun (WGS) entry which is preliminary data.</text>
</comment>
<evidence type="ECO:0000313" key="2">
    <source>
        <dbReference type="Proteomes" id="UP000499080"/>
    </source>
</evidence>
<proteinExistence type="predicted"/>
<organism evidence="1 2">
    <name type="scientific">Araneus ventricosus</name>
    <name type="common">Orbweaver spider</name>
    <name type="synonym">Epeira ventricosa</name>
    <dbReference type="NCBI Taxonomy" id="182803"/>
    <lineage>
        <taxon>Eukaryota</taxon>
        <taxon>Metazoa</taxon>
        <taxon>Ecdysozoa</taxon>
        <taxon>Arthropoda</taxon>
        <taxon>Chelicerata</taxon>
        <taxon>Arachnida</taxon>
        <taxon>Araneae</taxon>
        <taxon>Araneomorphae</taxon>
        <taxon>Entelegynae</taxon>
        <taxon>Araneoidea</taxon>
        <taxon>Araneidae</taxon>
        <taxon>Araneus</taxon>
    </lineage>
</organism>
<name>A0A4Y1ZM26_ARAVE</name>
<dbReference type="Proteomes" id="UP000499080">
    <property type="component" value="Unassembled WGS sequence"/>
</dbReference>
<protein>
    <submittedName>
        <fullName evidence="1">Uncharacterized protein</fullName>
    </submittedName>
</protein>
<sequence>MITDFLGGGNRDLKKFSNKTDVCEDRHCCLYLPESVTNYLCFALESQGEVVKHYIMRCAKARCPVQFRLQLSTARVAVLRGVIDFNLSSGLRNDGTWRLKWKGINELILKKGNCHSSFISLGV</sequence>
<dbReference type="AlphaFoldDB" id="A0A4Y1ZM26"/>
<keyword evidence="2" id="KW-1185">Reference proteome</keyword>
<dbReference type="EMBL" id="BGPR01075834">
    <property type="protein sequence ID" value="GBL57518.1"/>
    <property type="molecule type" value="Genomic_DNA"/>
</dbReference>